<evidence type="ECO:0000313" key="3">
    <source>
        <dbReference type="Proteomes" id="UP001042704"/>
    </source>
</evidence>
<dbReference type="NCBIfam" id="TIGR03260">
    <property type="entry name" value="met_CoM_red_D"/>
    <property type="match status" value="1"/>
</dbReference>
<dbReference type="EMBL" id="CP036172">
    <property type="protein sequence ID" value="QSZ66675.1"/>
    <property type="molecule type" value="Genomic_DNA"/>
</dbReference>
<evidence type="ECO:0000313" key="2">
    <source>
        <dbReference type="EMBL" id="QSZ66675.1"/>
    </source>
</evidence>
<keyword evidence="1" id="KW-0484">Methanogenesis</keyword>
<gene>
    <name evidence="2" type="primary">mcrD</name>
    <name evidence="2" type="ORF">RJ40_03770</name>
</gene>
<dbReference type="Proteomes" id="UP001042704">
    <property type="component" value="Chromosome"/>
</dbReference>
<dbReference type="KEGG" id="maqe:RJ40_03770"/>
<organism evidence="2 3">
    <name type="scientific">Methanofollis aquaemaris</name>
    <dbReference type="NCBI Taxonomy" id="126734"/>
    <lineage>
        <taxon>Archaea</taxon>
        <taxon>Methanobacteriati</taxon>
        <taxon>Methanobacteriota</taxon>
        <taxon>Stenosarchaea group</taxon>
        <taxon>Methanomicrobia</taxon>
        <taxon>Methanomicrobiales</taxon>
        <taxon>Methanomicrobiaceae</taxon>
        <taxon>Methanofollis</taxon>
    </lineage>
</organism>
<keyword evidence="3" id="KW-1185">Reference proteome</keyword>
<protein>
    <submittedName>
        <fullName evidence="2">Methyl-coenzyme M reductase operon protein D</fullName>
    </submittedName>
</protein>
<dbReference type="AlphaFoldDB" id="A0A8A3S3G1"/>
<dbReference type="GeneID" id="76423449"/>
<dbReference type="GO" id="GO:0015948">
    <property type="term" value="P:methanogenesis"/>
    <property type="evidence" value="ECO:0007669"/>
    <property type="project" value="UniProtKB-KW"/>
</dbReference>
<name>A0A8A3S3G1_9EURY</name>
<evidence type="ECO:0000256" key="1">
    <source>
        <dbReference type="ARBA" id="ARBA00022994"/>
    </source>
</evidence>
<reference evidence="2" key="2">
    <citation type="submission" date="2019-02" db="EMBL/GenBank/DDBJ databases">
        <authorList>
            <person name="Chen S.-C."/>
            <person name="Chien H.-H."/>
            <person name="Lai M.-C."/>
        </authorList>
    </citation>
    <scope>NUCLEOTIDE SEQUENCE</scope>
    <source>
        <strain evidence="2">N2F9704</strain>
    </source>
</reference>
<dbReference type="Pfam" id="PF02505">
    <property type="entry name" value="MCR_D"/>
    <property type="match status" value="1"/>
</dbReference>
<dbReference type="InterPro" id="IPR003901">
    <property type="entry name" value="Me_CoM_Rdtase_D"/>
</dbReference>
<proteinExistence type="predicted"/>
<dbReference type="RefSeq" id="WP_265582029.1">
    <property type="nucleotide sequence ID" value="NZ_CP036172.1"/>
</dbReference>
<sequence>MPDSAFPQCRIVPLRLLSPETTELLLNQVAGVPGVRRAVINGPALPATVPYGPARGAENPNTNRRAIQIRGIEFEMRVQTGMVTLEVEDDSVVENIRSVCDKVFTAFPYTLQTGRQFMKSQASLVDYAKYGPNADEFIIGLTDPRRKDSPVIIPTAACNNDGGRLSDQMQIEYTSNHSN</sequence>
<reference evidence="2" key="1">
    <citation type="journal article" date="2001" name="Int. J. Syst. Evol. Microbiol.">
        <title>Methanofollis aquaemaris sp. nov., a methanogen isolated from an aquaculture fish pond.</title>
        <authorList>
            <person name="Lai M.C."/>
            <person name="Chen S.C."/>
        </authorList>
    </citation>
    <scope>NUCLEOTIDE SEQUENCE</scope>
    <source>
        <strain evidence="2">N2F9704</strain>
    </source>
</reference>
<accession>A0A8A3S3G1</accession>